<keyword evidence="5" id="KW-1185">Reference proteome</keyword>
<dbReference type="RefSeq" id="WP_344120369.1">
    <property type="nucleotide sequence ID" value="NZ_BAAABW010000025.1"/>
</dbReference>
<protein>
    <recommendedName>
        <fullName evidence="3">DUF4234 domain-containing protein</fullName>
    </recommendedName>
</protein>
<keyword evidence="2" id="KW-0472">Membrane</keyword>
<feature type="domain" description="DUF4234" evidence="3">
    <location>
        <begin position="56"/>
        <end position="124"/>
    </location>
</feature>
<evidence type="ECO:0000256" key="1">
    <source>
        <dbReference type="SAM" id="MobiDB-lite"/>
    </source>
</evidence>
<comment type="caution">
    <text evidence="4">The sequence shown here is derived from an EMBL/GenBank/DDBJ whole genome shotgun (WGS) entry which is preliminary data.</text>
</comment>
<keyword evidence="2" id="KW-1133">Transmembrane helix</keyword>
<feature type="transmembrane region" description="Helical" evidence="2">
    <location>
        <begin position="57"/>
        <end position="75"/>
    </location>
</feature>
<feature type="region of interest" description="Disordered" evidence="1">
    <location>
        <begin position="1"/>
        <end position="34"/>
    </location>
</feature>
<dbReference type="Proteomes" id="UP001500063">
    <property type="component" value="Unassembled WGS sequence"/>
</dbReference>
<feature type="transmembrane region" description="Helical" evidence="2">
    <location>
        <begin position="128"/>
        <end position="152"/>
    </location>
</feature>
<organism evidence="4 5">
    <name type="scientific">Streptomyces blastmyceticus</name>
    <dbReference type="NCBI Taxonomy" id="68180"/>
    <lineage>
        <taxon>Bacteria</taxon>
        <taxon>Bacillati</taxon>
        <taxon>Actinomycetota</taxon>
        <taxon>Actinomycetes</taxon>
        <taxon>Kitasatosporales</taxon>
        <taxon>Streptomycetaceae</taxon>
        <taxon>Streptomyces</taxon>
    </lineage>
</organism>
<evidence type="ECO:0000259" key="3">
    <source>
        <dbReference type="Pfam" id="PF14018"/>
    </source>
</evidence>
<reference evidence="5" key="1">
    <citation type="journal article" date="2019" name="Int. J. Syst. Evol. Microbiol.">
        <title>The Global Catalogue of Microorganisms (GCM) 10K type strain sequencing project: providing services to taxonomists for standard genome sequencing and annotation.</title>
        <authorList>
            <consortium name="The Broad Institute Genomics Platform"/>
            <consortium name="The Broad Institute Genome Sequencing Center for Infectious Disease"/>
            <person name="Wu L."/>
            <person name="Ma J."/>
        </authorList>
    </citation>
    <scope>NUCLEOTIDE SEQUENCE [LARGE SCALE GENOMIC DNA]</scope>
    <source>
        <strain evidence="5">JCM 4565</strain>
    </source>
</reference>
<proteinExistence type="predicted"/>
<dbReference type="EMBL" id="BAAABW010000025">
    <property type="protein sequence ID" value="GAA0362711.1"/>
    <property type="molecule type" value="Genomic_DNA"/>
</dbReference>
<gene>
    <name evidence="4" type="ORF">GCM10010319_45500</name>
</gene>
<dbReference type="Pfam" id="PF14018">
    <property type="entry name" value="DUF4234"/>
    <property type="match status" value="1"/>
</dbReference>
<name>A0ABP3H9Y3_9ACTN</name>
<evidence type="ECO:0000313" key="4">
    <source>
        <dbReference type="EMBL" id="GAA0362711.1"/>
    </source>
</evidence>
<keyword evidence="2" id="KW-0812">Transmembrane</keyword>
<feature type="compositionally biased region" description="Pro residues" evidence="1">
    <location>
        <begin position="13"/>
        <end position="25"/>
    </location>
</feature>
<evidence type="ECO:0000256" key="2">
    <source>
        <dbReference type="SAM" id="Phobius"/>
    </source>
</evidence>
<evidence type="ECO:0000313" key="5">
    <source>
        <dbReference type="Proteomes" id="UP001500063"/>
    </source>
</evidence>
<sequence length="177" mass="19120">MSTQPPQWGQPAPQSPYPPAVPPQNPYGSGYPQQAPMGYPAPGPAAYGLAMKRRNPFAAWLGLPIITLGIYSIVWHYKVNKEMAQFDSRRHINPAMSVLAITLGAFLFIPPLVSVFNTGGRISEAQRAAGLTPSCSGGIGLLLAFIGFHALYYQFELNKVVDHYGKVEPGTQVPLAV</sequence>
<feature type="transmembrane region" description="Helical" evidence="2">
    <location>
        <begin position="95"/>
        <end position="116"/>
    </location>
</feature>
<accession>A0ABP3H9Y3</accession>
<dbReference type="InterPro" id="IPR025328">
    <property type="entry name" value="DUF4234"/>
</dbReference>